<evidence type="ECO:0000313" key="2">
    <source>
        <dbReference type="Proteomes" id="UP001157006"/>
    </source>
</evidence>
<dbReference type="Gene3D" id="3.40.50.1820">
    <property type="entry name" value="alpha/beta hydrolase"/>
    <property type="match status" value="1"/>
</dbReference>
<sequence>MAFLTRYPPEKTTFSHLVNDLLAILDALSLSKVFLIGKFFGGPPAYLFSILLPERVLGVITLGVPYVPPGPPMLHKYLPEGLYILRWKNQEEHRLILDGLMKKLLCEKFTSFSREVPYKTVGDDLSLPDPVVKVPTLVIIGGKDNVFKFPGMEDLIKKGTHFVQEQFPPQVNQLILAFLAKHI</sequence>
<dbReference type="AlphaFoldDB" id="A0AAV1B726"/>
<proteinExistence type="predicted"/>
<organism evidence="1 2">
    <name type="scientific">Vicia faba</name>
    <name type="common">Broad bean</name>
    <name type="synonym">Faba vulgaris</name>
    <dbReference type="NCBI Taxonomy" id="3906"/>
    <lineage>
        <taxon>Eukaryota</taxon>
        <taxon>Viridiplantae</taxon>
        <taxon>Streptophyta</taxon>
        <taxon>Embryophyta</taxon>
        <taxon>Tracheophyta</taxon>
        <taxon>Spermatophyta</taxon>
        <taxon>Magnoliopsida</taxon>
        <taxon>eudicotyledons</taxon>
        <taxon>Gunneridae</taxon>
        <taxon>Pentapetalae</taxon>
        <taxon>rosids</taxon>
        <taxon>fabids</taxon>
        <taxon>Fabales</taxon>
        <taxon>Fabaceae</taxon>
        <taxon>Papilionoideae</taxon>
        <taxon>50 kb inversion clade</taxon>
        <taxon>NPAAA clade</taxon>
        <taxon>Hologalegina</taxon>
        <taxon>IRL clade</taxon>
        <taxon>Fabeae</taxon>
        <taxon>Vicia</taxon>
    </lineage>
</organism>
<dbReference type="PANTHER" id="PTHR43329">
    <property type="entry name" value="EPOXIDE HYDROLASE"/>
    <property type="match status" value="1"/>
</dbReference>
<dbReference type="SUPFAM" id="SSF53474">
    <property type="entry name" value="alpha/beta-Hydrolases"/>
    <property type="match status" value="1"/>
</dbReference>
<accession>A0AAV1B726</accession>
<dbReference type="InterPro" id="IPR029058">
    <property type="entry name" value="AB_hydrolase_fold"/>
</dbReference>
<protein>
    <submittedName>
        <fullName evidence="1">Uncharacterized protein</fullName>
    </submittedName>
</protein>
<dbReference type="Proteomes" id="UP001157006">
    <property type="component" value="Chromosome 6"/>
</dbReference>
<name>A0AAV1B726_VICFA</name>
<keyword evidence="2" id="KW-1185">Reference proteome</keyword>
<dbReference type="EMBL" id="OX451741">
    <property type="protein sequence ID" value="CAI8618186.1"/>
    <property type="molecule type" value="Genomic_DNA"/>
</dbReference>
<evidence type="ECO:0000313" key="1">
    <source>
        <dbReference type="EMBL" id="CAI8618186.1"/>
    </source>
</evidence>
<gene>
    <name evidence="1" type="ORF">VFH_VI111280</name>
</gene>
<reference evidence="1 2" key="1">
    <citation type="submission" date="2023-01" db="EMBL/GenBank/DDBJ databases">
        <authorList>
            <person name="Kreplak J."/>
        </authorList>
    </citation>
    <scope>NUCLEOTIDE SEQUENCE [LARGE SCALE GENOMIC DNA]</scope>
</reference>